<reference evidence="2 3" key="1">
    <citation type="submission" date="2024-02" db="EMBL/GenBank/DDBJ databases">
        <authorList>
            <person name="Chen Y."/>
            <person name="Shah S."/>
            <person name="Dougan E. K."/>
            <person name="Thang M."/>
            <person name="Chan C."/>
        </authorList>
    </citation>
    <scope>NUCLEOTIDE SEQUENCE [LARGE SCALE GENOMIC DNA]</scope>
</reference>
<gene>
    <name evidence="2" type="ORF">SCF082_LOCUS26328</name>
</gene>
<evidence type="ECO:0000313" key="3">
    <source>
        <dbReference type="Proteomes" id="UP001642464"/>
    </source>
</evidence>
<comment type="caution">
    <text evidence="2">The sequence shown here is derived from an EMBL/GenBank/DDBJ whole genome shotgun (WGS) entry which is preliminary data.</text>
</comment>
<keyword evidence="2" id="KW-0378">Hydrolase</keyword>
<dbReference type="PANTHER" id="PTHR47280:SF1">
    <property type="entry name" value="PHEOPHYTINASE, CHLOROPLASTIC"/>
    <property type="match status" value="1"/>
</dbReference>
<organism evidence="2 3">
    <name type="scientific">Durusdinium trenchii</name>
    <dbReference type="NCBI Taxonomy" id="1381693"/>
    <lineage>
        <taxon>Eukaryota</taxon>
        <taxon>Sar</taxon>
        <taxon>Alveolata</taxon>
        <taxon>Dinophyceae</taxon>
        <taxon>Suessiales</taxon>
        <taxon>Symbiodiniaceae</taxon>
        <taxon>Durusdinium</taxon>
    </lineage>
</organism>
<dbReference type="InterPro" id="IPR044211">
    <property type="entry name" value="PPH_chloroplastic"/>
</dbReference>
<dbReference type="InterPro" id="IPR029058">
    <property type="entry name" value="AB_hydrolase_fold"/>
</dbReference>
<dbReference type="Gene3D" id="3.40.50.1820">
    <property type="entry name" value="alpha/beta hydrolase"/>
    <property type="match status" value="1"/>
</dbReference>
<dbReference type="Proteomes" id="UP001642464">
    <property type="component" value="Unassembled WGS sequence"/>
</dbReference>
<evidence type="ECO:0000259" key="1">
    <source>
        <dbReference type="Pfam" id="PF12697"/>
    </source>
</evidence>
<proteinExistence type="predicted"/>
<dbReference type="GO" id="GO:0016787">
    <property type="term" value="F:hydrolase activity"/>
    <property type="evidence" value="ECO:0007669"/>
    <property type="project" value="UniProtKB-KW"/>
</dbReference>
<dbReference type="PANTHER" id="PTHR47280">
    <property type="entry name" value="PHEOPHYTINASE, CHLOROPLASTIC"/>
    <property type="match status" value="1"/>
</dbReference>
<accession>A0ABP0M5X2</accession>
<sequence length="479" mass="53070">MALSAEWVFPRKSVAYPLSSRPFFPTQGGGGKSLRRLTPAASLLIAASSRAALRGLRRPWSVKVQRKSRKNGREDLMQPRNAESKFWKWKWKEDGVPSIPLTVHYAKAESKIPSDVAVVLLHGFGVASFHYESQFLPLSDAGYSVYAIDHVGAGLSWPEVDIAPGGPEELRERPGSQWGFGPAAEKGFEELVIGESLWVKQIADFISEFVTESKVILAGNSLGGYLAVLATASMSPETVARIEGVALINATPFWGWIPNKSKNPSLYETFPWKGRLPIPENVRNFALNWYNTLRNPDSIEWLLNFVTSNPSGVGHELPERIAAMADHPAGAAAFAQIVFTPQADLTFDEALGKVVADQIPVLLLYGREDPWIVPYWGARAFKVAATGVADYLQLSPSGHCPHFETPEAVNECLLRWLQERHPIQGQASRDLLPKSIGESFTVNEHDAREILVTRRGLPEPFREGEIAWDELPAWIQSLF</sequence>
<dbReference type="SUPFAM" id="SSF53474">
    <property type="entry name" value="alpha/beta-Hydrolases"/>
    <property type="match status" value="1"/>
</dbReference>
<dbReference type="Pfam" id="PF12697">
    <property type="entry name" value="Abhydrolase_6"/>
    <property type="match status" value="1"/>
</dbReference>
<protein>
    <submittedName>
        <fullName evidence="2">Chloroplastic (Pheophytin pheophorbide hydrolase) (Protein CO-REGULATED WITH NYE1)</fullName>
    </submittedName>
</protein>
<keyword evidence="3" id="KW-1185">Reference proteome</keyword>
<dbReference type="InterPro" id="IPR000073">
    <property type="entry name" value="AB_hydrolase_1"/>
</dbReference>
<name>A0ABP0M5X2_9DINO</name>
<feature type="domain" description="AB hydrolase-1" evidence="1">
    <location>
        <begin position="118"/>
        <end position="411"/>
    </location>
</feature>
<evidence type="ECO:0000313" key="2">
    <source>
        <dbReference type="EMBL" id="CAK9046903.1"/>
    </source>
</evidence>
<dbReference type="EMBL" id="CAXAMM010020001">
    <property type="protein sequence ID" value="CAK9046903.1"/>
    <property type="molecule type" value="Genomic_DNA"/>
</dbReference>